<protein>
    <submittedName>
        <fullName evidence="1">Stalk domain-containing protein</fullName>
    </submittedName>
</protein>
<proteinExistence type="predicted"/>
<accession>A0ACC6PBF4</accession>
<evidence type="ECO:0000313" key="1">
    <source>
        <dbReference type="EMBL" id="MEJ8304295.1"/>
    </source>
</evidence>
<keyword evidence="2" id="KW-1185">Reference proteome</keyword>
<gene>
    <name evidence="1" type="ORF">WKI47_10365</name>
</gene>
<dbReference type="Proteomes" id="UP001380953">
    <property type="component" value="Unassembled WGS sequence"/>
</dbReference>
<organism evidence="1 2">
    <name type="scientific">Saccharibacillus sacchari</name>
    <dbReference type="NCBI Taxonomy" id="456493"/>
    <lineage>
        <taxon>Bacteria</taxon>
        <taxon>Bacillati</taxon>
        <taxon>Bacillota</taxon>
        <taxon>Bacilli</taxon>
        <taxon>Bacillales</taxon>
        <taxon>Paenibacillaceae</taxon>
        <taxon>Saccharibacillus</taxon>
    </lineage>
</organism>
<reference evidence="1" key="1">
    <citation type="submission" date="2024-03" db="EMBL/GenBank/DDBJ databases">
        <title>Whole genome sequecning of epiphytes from Marcgravia umbellata leaves.</title>
        <authorList>
            <person name="Kumar G."/>
            <person name="Savka M.A."/>
        </authorList>
    </citation>
    <scope>NUCLEOTIDE SEQUENCE</scope>
    <source>
        <strain evidence="1">RIT_BL5</strain>
    </source>
</reference>
<evidence type="ECO:0000313" key="2">
    <source>
        <dbReference type="Proteomes" id="UP001380953"/>
    </source>
</evidence>
<comment type="caution">
    <text evidence="1">The sequence shown here is derived from an EMBL/GenBank/DDBJ whole genome shotgun (WGS) entry which is preliminary data.</text>
</comment>
<sequence>MKKKVFATILAGTLLTGAAIGAGAAPVTEKITAALNWGVKLESAGLEWTPKDAAGNKTPPITYNGSTYLPVRAVSDLLGVAVDWKKDSNTIYVGEKQDSVDLISFTLENDYSVQKTKDKQFTVQAGKDYKSGLLFSGINSASREAILLTKGAYQTAELTFAGIENERELTVQIMDENEIVFKEIKIAAASAPQNVTVDIQAAKKLMISVSGGVGESDQLFVGGSLK</sequence>
<dbReference type="EMBL" id="JBBKAR010000033">
    <property type="protein sequence ID" value="MEJ8304295.1"/>
    <property type="molecule type" value="Genomic_DNA"/>
</dbReference>
<name>A0ACC6PBF4_9BACL</name>